<keyword evidence="2" id="KW-1185">Reference proteome</keyword>
<dbReference type="SUPFAM" id="SSF52047">
    <property type="entry name" value="RNI-like"/>
    <property type="match status" value="1"/>
</dbReference>
<dbReference type="Gene3D" id="3.80.10.10">
    <property type="entry name" value="Ribonuclease Inhibitor"/>
    <property type="match status" value="1"/>
</dbReference>
<evidence type="ECO:0008006" key="3">
    <source>
        <dbReference type="Google" id="ProtNLM"/>
    </source>
</evidence>
<dbReference type="NCBIfam" id="NF038076">
    <property type="entry name" value="fam_STM4015"/>
    <property type="match status" value="1"/>
</dbReference>
<dbReference type="EMBL" id="MCOK01000001">
    <property type="protein sequence ID" value="OOC55625.1"/>
    <property type="molecule type" value="Genomic_DNA"/>
</dbReference>
<dbReference type="InterPro" id="IPR032675">
    <property type="entry name" value="LRR_dom_sf"/>
</dbReference>
<reference evidence="2" key="1">
    <citation type="submission" date="2016-08" db="EMBL/GenBank/DDBJ databases">
        <authorList>
            <person name="Tokovenko B."/>
            <person name="Kalinowski J."/>
        </authorList>
    </citation>
    <scope>NUCLEOTIDE SEQUENCE [LARGE SCALE GENOMIC DNA]</scope>
    <source>
        <strain evidence="2">UTMC102</strain>
    </source>
</reference>
<evidence type="ECO:0000313" key="2">
    <source>
        <dbReference type="Proteomes" id="UP000189004"/>
    </source>
</evidence>
<dbReference type="OrthoDB" id="9781345at2"/>
<gene>
    <name evidence="1" type="ORF">NOSIN_18830</name>
</gene>
<sequence>MAFYDHLTDFAGLPVADYMEARRLTRSGDDPASRHRPPELDGLADPGSVAWRLTRYGYGYDEGDQWSSLDYLTGFTGFVSDPAAVSAVVVGSLVDAFRVESSDEVRDAFVEIAPRLSGLRFLFYADLFAEECEASWIRHGDLSPLVAAYPRLTGFAARGTGRLSLESLEHPGLRGLTLQGGGLPGRLARQVASSRLPELEHLELWLGVEDYGGDTAPEDLGPVLSGRAFPGLRSLGLRNAEHTGAWVRALAKAPVTARLHTLDLSLGVLRDEDVAPLLEAPVFRGLRRLDLHHHYLSEEAAGEVRRVLTDAGVEVDLSERLEPDTHHDEVHYYTAVSE</sequence>
<organism evidence="1 2">
    <name type="scientific">Nocardiopsis sinuspersici</name>
    <dbReference type="NCBI Taxonomy" id="501010"/>
    <lineage>
        <taxon>Bacteria</taxon>
        <taxon>Bacillati</taxon>
        <taxon>Actinomycetota</taxon>
        <taxon>Actinomycetes</taxon>
        <taxon>Streptosporangiales</taxon>
        <taxon>Nocardiopsidaceae</taxon>
        <taxon>Nocardiopsis</taxon>
    </lineage>
</organism>
<proteinExistence type="predicted"/>
<accession>A0A1V3C4G3</accession>
<dbReference type="Proteomes" id="UP000189004">
    <property type="component" value="Unassembled WGS sequence"/>
</dbReference>
<evidence type="ECO:0000313" key="1">
    <source>
        <dbReference type="EMBL" id="OOC55625.1"/>
    </source>
</evidence>
<dbReference type="STRING" id="501010.NOSIN_18830"/>
<protein>
    <recommendedName>
        <fullName evidence="3">Cytoplasmic protein</fullName>
    </recommendedName>
</protein>
<name>A0A1V3C4G3_9ACTN</name>
<dbReference type="RefSeq" id="WP_077692054.1">
    <property type="nucleotide sequence ID" value="NZ_MCOK01000001.1"/>
</dbReference>
<dbReference type="InterPro" id="IPR047722">
    <property type="entry name" value="STM4015-like"/>
</dbReference>
<comment type="caution">
    <text evidence="1">The sequence shown here is derived from an EMBL/GenBank/DDBJ whole genome shotgun (WGS) entry which is preliminary data.</text>
</comment>
<dbReference type="AlphaFoldDB" id="A0A1V3C4G3"/>